<dbReference type="AlphaFoldDB" id="A0A8T9C7U2"/>
<feature type="domain" description="Heterokaryon incompatibility" evidence="1">
    <location>
        <begin position="199"/>
        <end position="343"/>
    </location>
</feature>
<dbReference type="Pfam" id="PF06985">
    <property type="entry name" value="HET"/>
    <property type="match status" value="1"/>
</dbReference>
<evidence type="ECO:0000313" key="2">
    <source>
        <dbReference type="EMBL" id="TVY81122.1"/>
    </source>
</evidence>
<comment type="caution">
    <text evidence="2">The sequence shown here is derived from an EMBL/GenBank/DDBJ whole genome shotgun (WGS) entry which is preliminary data.</text>
</comment>
<dbReference type="InterPro" id="IPR010730">
    <property type="entry name" value="HET"/>
</dbReference>
<dbReference type="PANTHER" id="PTHR33112:SF10">
    <property type="entry name" value="TOL"/>
    <property type="match status" value="1"/>
</dbReference>
<evidence type="ECO:0000313" key="3">
    <source>
        <dbReference type="Proteomes" id="UP000469558"/>
    </source>
</evidence>
<evidence type="ECO:0000259" key="1">
    <source>
        <dbReference type="Pfam" id="PF06985"/>
    </source>
</evidence>
<dbReference type="OrthoDB" id="5362512at2759"/>
<organism evidence="2 3">
    <name type="scientific">Lachnellula suecica</name>
    <dbReference type="NCBI Taxonomy" id="602035"/>
    <lineage>
        <taxon>Eukaryota</taxon>
        <taxon>Fungi</taxon>
        <taxon>Dikarya</taxon>
        <taxon>Ascomycota</taxon>
        <taxon>Pezizomycotina</taxon>
        <taxon>Leotiomycetes</taxon>
        <taxon>Helotiales</taxon>
        <taxon>Lachnaceae</taxon>
        <taxon>Lachnellula</taxon>
    </lineage>
</organism>
<name>A0A8T9C7U2_9HELO</name>
<proteinExistence type="predicted"/>
<accession>A0A8T9C7U2</accession>
<dbReference type="PANTHER" id="PTHR33112">
    <property type="entry name" value="DOMAIN PROTEIN, PUTATIVE-RELATED"/>
    <property type="match status" value="1"/>
</dbReference>
<keyword evidence="3" id="KW-1185">Reference proteome</keyword>
<dbReference type="Proteomes" id="UP000469558">
    <property type="component" value="Unassembled WGS sequence"/>
</dbReference>
<gene>
    <name evidence="2" type="ORF">LSUE1_G005745</name>
</gene>
<reference evidence="2 3" key="1">
    <citation type="submission" date="2018-05" db="EMBL/GenBank/DDBJ databases">
        <title>Genome sequencing and assembly of the regulated plant pathogen Lachnellula willkommii and related sister species for the development of diagnostic species identification markers.</title>
        <authorList>
            <person name="Giroux E."/>
            <person name="Bilodeau G."/>
        </authorList>
    </citation>
    <scope>NUCLEOTIDE SEQUENCE [LARGE SCALE GENOMIC DNA]</scope>
    <source>
        <strain evidence="2 3">CBS 268.59</strain>
    </source>
</reference>
<dbReference type="EMBL" id="QGMK01000543">
    <property type="protein sequence ID" value="TVY81122.1"/>
    <property type="molecule type" value="Genomic_DNA"/>
</dbReference>
<protein>
    <recommendedName>
        <fullName evidence="1">Heterokaryon incompatibility domain-containing protein</fullName>
    </recommendedName>
</protein>
<sequence>MNYAPSKLCSICQSLFDAKIWERGSIHPYHPTIDSLLASTADCRMCGDVWDYFGDRITQEAAKCETQADDAAQIKIRREWYNCGPPANHYGVVKIIWENGKQQDDVGQFIEYPLEKIPLDDVPFISYPGGDNTGSHESLGLAKGWLQNCLTSHVQCKNSSVSTPWKLPSRILDVRGPGQPHKVSLHISNRHPLTENIPYATLSHCWGTIPIIKLLKSNLEELAEAIDLTTLPKTFLEAIEVTQTLGIRYLWIDSLCIIQDSAEDWKAESALMGDIYQHGMINIAAAVGPNAKAGCFADRDLSLIQPRIVIDVQGSAHVIEHPKIWDYSVSGNRLNSRAWVFQERMLSPRTIHFTARQLFWECHETEACERFPDGFPIQMSRRKYFHFDKNVPSIRTKPGYKTLFSKDVVNNPVATMNPWSQMIKTYSSCQLTYNSDKLVAISGMANKMQSVTDNSYVAGLWRESLPFDLLWWVTPESSSISVRPPEYIAPTWSWASVTGSCDCEPSTIDGERQGEDIKIEILEARLEMENQSEPKGHLSGGYLKVRCCMKRCYFVDEDYSQGSNYKARDNLPAGVIIFDEASVAKTGELYFMPVLEFAHTGIRHHGDGRIRGLVLVADETRTVFKRVALFWFACRHLWGGQVMGKKFPFFQPGLLTDSEMLGKHSFAVGAVEAGTHKHEGGGLGSFATYDKGVLVSEAAKTNIADVDTVNLRNGKSLSATEEGRGVKDSAWVERIITLI</sequence>